<dbReference type="GO" id="GO:0032259">
    <property type="term" value="P:methylation"/>
    <property type="evidence" value="ECO:0007669"/>
    <property type="project" value="UniProtKB-KW"/>
</dbReference>
<dbReference type="RefSeq" id="WP_347167104.1">
    <property type="nucleotide sequence ID" value="NZ_JBDNCH010000002.1"/>
</dbReference>
<dbReference type="InterPro" id="IPR029063">
    <property type="entry name" value="SAM-dependent_MTases_sf"/>
</dbReference>
<evidence type="ECO:0000256" key="3">
    <source>
        <dbReference type="ARBA" id="ARBA00022691"/>
    </source>
</evidence>
<gene>
    <name evidence="5" type="ORF">ABFB10_14965</name>
</gene>
<organism evidence="5 6">
    <name type="scientific">Ponticoccus litoralis</name>
    <dbReference type="NCBI Taxonomy" id="422297"/>
    <lineage>
        <taxon>Bacteria</taxon>
        <taxon>Pseudomonadati</taxon>
        <taxon>Pseudomonadota</taxon>
        <taxon>Alphaproteobacteria</taxon>
        <taxon>Rhodobacterales</taxon>
        <taxon>Roseobacteraceae</taxon>
        <taxon>Ponticoccus</taxon>
    </lineage>
</organism>
<dbReference type="InterPro" id="IPR041698">
    <property type="entry name" value="Methyltransf_25"/>
</dbReference>
<feature type="domain" description="Methyltransferase" evidence="4">
    <location>
        <begin position="42"/>
        <end position="132"/>
    </location>
</feature>
<dbReference type="EC" id="2.1.1.-" evidence="5"/>
<dbReference type="GO" id="GO:0008168">
    <property type="term" value="F:methyltransferase activity"/>
    <property type="evidence" value="ECO:0007669"/>
    <property type="project" value="UniProtKB-KW"/>
</dbReference>
<dbReference type="Gene3D" id="3.40.50.150">
    <property type="entry name" value="Vaccinia Virus protein VP39"/>
    <property type="match status" value="1"/>
</dbReference>
<evidence type="ECO:0000256" key="2">
    <source>
        <dbReference type="ARBA" id="ARBA00022679"/>
    </source>
</evidence>
<dbReference type="SUPFAM" id="SSF53335">
    <property type="entry name" value="S-adenosyl-L-methionine-dependent methyltransferases"/>
    <property type="match status" value="1"/>
</dbReference>
<evidence type="ECO:0000259" key="4">
    <source>
        <dbReference type="Pfam" id="PF13649"/>
    </source>
</evidence>
<dbReference type="PANTHER" id="PTHR43464:SF19">
    <property type="entry name" value="UBIQUINONE BIOSYNTHESIS O-METHYLTRANSFERASE, MITOCHONDRIAL"/>
    <property type="match status" value="1"/>
</dbReference>
<reference evidence="5 6" key="1">
    <citation type="submission" date="2024-05" db="EMBL/GenBank/DDBJ databases">
        <title>Genome sequence of Ponticoccus litoralis KCCM 90028.</title>
        <authorList>
            <person name="Kim J.M."/>
            <person name="Lee J.K."/>
            <person name="Choi B.J."/>
            <person name="Bayburt H."/>
            <person name="Baek J.H."/>
            <person name="Jeon C.O."/>
        </authorList>
    </citation>
    <scope>NUCLEOTIDE SEQUENCE [LARGE SCALE GENOMIC DNA]</scope>
    <source>
        <strain evidence="5 6">KCCM 90028</strain>
    </source>
</reference>
<evidence type="ECO:0000256" key="1">
    <source>
        <dbReference type="ARBA" id="ARBA00022603"/>
    </source>
</evidence>
<protein>
    <submittedName>
        <fullName evidence="5">Class I SAM-dependent methyltransferase</fullName>
        <ecNumber evidence="5">2.1.1.-</ecNumber>
    </submittedName>
</protein>
<comment type="caution">
    <text evidence="5">The sequence shown here is derived from an EMBL/GenBank/DDBJ whole genome shotgun (WGS) entry which is preliminary data.</text>
</comment>
<dbReference type="AlphaFoldDB" id="A0AAW9SDG0"/>
<keyword evidence="1 5" id="KW-0489">Methyltransferase</keyword>
<dbReference type="PANTHER" id="PTHR43464">
    <property type="entry name" value="METHYLTRANSFERASE"/>
    <property type="match status" value="1"/>
</dbReference>
<dbReference type="Proteomes" id="UP001428774">
    <property type="component" value="Unassembled WGS sequence"/>
</dbReference>
<dbReference type="Pfam" id="PF13649">
    <property type="entry name" value="Methyltransf_25"/>
    <property type="match status" value="1"/>
</dbReference>
<accession>A0AAW9SDG0</accession>
<evidence type="ECO:0000313" key="6">
    <source>
        <dbReference type="Proteomes" id="UP001428774"/>
    </source>
</evidence>
<dbReference type="CDD" id="cd02440">
    <property type="entry name" value="AdoMet_MTases"/>
    <property type="match status" value="1"/>
</dbReference>
<keyword evidence="3" id="KW-0949">S-adenosyl-L-methionine</keyword>
<keyword evidence="2 5" id="KW-0808">Transferase</keyword>
<evidence type="ECO:0000313" key="5">
    <source>
        <dbReference type="EMBL" id="MEN9062099.1"/>
    </source>
</evidence>
<keyword evidence="6" id="KW-1185">Reference proteome</keyword>
<dbReference type="EMBL" id="JBDNCH010000002">
    <property type="protein sequence ID" value="MEN9062099.1"/>
    <property type="molecule type" value="Genomic_DNA"/>
</dbReference>
<name>A0AAW9SDG0_9RHOB</name>
<sequence length="198" mass="21211">MIDNRAVYERQALRYDRERGRSLFEAPWLRACVADVPPRGRVLDLGCGAGAPIGAWLVARGFAVTGVDFSPAMLRLFRARLPGAEAVEADIEGLSLAVHFDAIIGWGSFFHLSEEAQRRALPRIAAHLAPGGRLLLTVGPGAGEALGTVGGETVYHASLDIAEYRAILARGGVTVERFSPEDRETAGHSLLLARRSAA</sequence>
<proteinExistence type="predicted"/>